<proteinExistence type="predicted"/>
<evidence type="ECO:0000313" key="1">
    <source>
        <dbReference type="EMBL" id="ORA12265.1"/>
    </source>
</evidence>
<name>A0A1W9ZD08_MYCAI</name>
<keyword evidence="2" id="KW-1185">Reference proteome</keyword>
<accession>A0A1W9ZD08</accession>
<protein>
    <recommendedName>
        <fullName evidence="3">LysR substrate-binding domain-containing protein</fullName>
    </recommendedName>
</protein>
<sequence>MFGPGPLQDSTLIARKLFDLNLLLCASTGFVNTLPEPFTDPLQLNTLPFIDFGFCGPQKLAVTKLDRRFELAPLRTEELKQGTIVPVLPDWTVEPLAVHMIYPFELSFSTLISAFYDTACQIIVENIARAQS</sequence>
<dbReference type="EMBL" id="MVHG01000046">
    <property type="protein sequence ID" value="ORA12265.1"/>
    <property type="molecule type" value="Genomic_DNA"/>
</dbReference>
<dbReference type="AlphaFoldDB" id="A0A1W9ZD08"/>
<reference evidence="1 2" key="1">
    <citation type="submission" date="2016-12" db="EMBL/GenBank/DDBJ databases">
        <title>The new phylogeny of genus Mycobacterium.</title>
        <authorList>
            <person name="Tortoli E."/>
            <person name="Trovato A."/>
            <person name="Cirillo D.M."/>
        </authorList>
    </citation>
    <scope>NUCLEOTIDE SEQUENCE [LARGE SCALE GENOMIC DNA]</scope>
    <source>
        <strain evidence="1 2">DSM 45069</strain>
    </source>
</reference>
<dbReference type="Proteomes" id="UP000192707">
    <property type="component" value="Unassembled WGS sequence"/>
</dbReference>
<dbReference type="Gene3D" id="3.40.190.290">
    <property type="match status" value="2"/>
</dbReference>
<comment type="caution">
    <text evidence="1">The sequence shown here is derived from an EMBL/GenBank/DDBJ whole genome shotgun (WGS) entry which is preliminary data.</text>
</comment>
<organism evidence="1 2">
    <name type="scientific">Mycobacterium arosiense ATCC BAA-1401 = DSM 45069</name>
    <dbReference type="NCBI Taxonomy" id="1265311"/>
    <lineage>
        <taxon>Bacteria</taxon>
        <taxon>Bacillati</taxon>
        <taxon>Actinomycetota</taxon>
        <taxon>Actinomycetes</taxon>
        <taxon>Mycobacteriales</taxon>
        <taxon>Mycobacteriaceae</taxon>
        <taxon>Mycobacterium</taxon>
        <taxon>Mycobacterium avium complex (MAC)</taxon>
    </lineage>
</organism>
<dbReference type="SUPFAM" id="SSF53850">
    <property type="entry name" value="Periplasmic binding protein-like II"/>
    <property type="match status" value="1"/>
</dbReference>
<evidence type="ECO:0008006" key="3">
    <source>
        <dbReference type="Google" id="ProtNLM"/>
    </source>
</evidence>
<gene>
    <name evidence="1" type="ORF">BST14_17340</name>
</gene>
<evidence type="ECO:0000313" key="2">
    <source>
        <dbReference type="Proteomes" id="UP000192707"/>
    </source>
</evidence>